<sequence length="67" mass="7837">MQAVKLFFLLYVVVVAIIYSMARRTGPPWMLPGDFYRVHGPNRIYLPFGTSLIINIILFIILYSFIR</sequence>
<evidence type="ECO:0000256" key="1">
    <source>
        <dbReference type="SAM" id="Phobius"/>
    </source>
</evidence>
<proteinExistence type="predicted"/>
<keyword evidence="1" id="KW-0812">Transmembrane</keyword>
<dbReference type="Pfam" id="PF11146">
    <property type="entry name" value="DUF2905"/>
    <property type="match status" value="1"/>
</dbReference>
<dbReference type="AlphaFoldDB" id="A0A1F8BBT2"/>
<evidence type="ECO:0000313" key="3">
    <source>
        <dbReference type="Proteomes" id="UP000177501"/>
    </source>
</evidence>
<dbReference type="EMBL" id="MGHA01000003">
    <property type="protein sequence ID" value="OGM61390.1"/>
    <property type="molecule type" value="Genomic_DNA"/>
</dbReference>
<reference evidence="2 3" key="1">
    <citation type="journal article" date="2016" name="Nat. Commun.">
        <title>Thousands of microbial genomes shed light on interconnected biogeochemical processes in an aquifer system.</title>
        <authorList>
            <person name="Anantharaman K."/>
            <person name="Brown C.T."/>
            <person name="Hug L.A."/>
            <person name="Sharon I."/>
            <person name="Castelle C.J."/>
            <person name="Probst A.J."/>
            <person name="Thomas B.C."/>
            <person name="Singh A."/>
            <person name="Wilkins M.J."/>
            <person name="Karaoz U."/>
            <person name="Brodie E.L."/>
            <person name="Williams K.H."/>
            <person name="Hubbard S.S."/>
            <person name="Banfield J.F."/>
        </authorList>
    </citation>
    <scope>NUCLEOTIDE SEQUENCE [LARGE SCALE GENOMIC DNA]</scope>
</reference>
<evidence type="ECO:0000313" key="2">
    <source>
        <dbReference type="EMBL" id="OGM61390.1"/>
    </source>
</evidence>
<organism evidence="2 3">
    <name type="scientific">Candidatus Woesebacteria bacterium RIFCSPLOWO2_01_FULL_37_19</name>
    <dbReference type="NCBI Taxonomy" id="1802514"/>
    <lineage>
        <taxon>Bacteria</taxon>
        <taxon>Candidatus Woeseibacteriota</taxon>
    </lineage>
</organism>
<name>A0A1F8BBT2_9BACT</name>
<gene>
    <name evidence="2" type="ORF">A2955_00320</name>
</gene>
<keyword evidence="1" id="KW-0472">Membrane</keyword>
<dbReference type="Proteomes" id="UP000177501">
    <property type="component" value="Unassembled WGS sequence"/>
</dbReference>
<dbReference type="STRING" id="1802514.A2955_00320"/>
<keyword evidence="1" id="KW-1133">Transmembrane helix</keyword>
<dbReference type="InterPro" id="IPR021320">
    <property type="entry name" value="DUF2905"/>
</dbReference>
<feature type="transmembrane region" description="Helical" evidence="1">
    <location>
        <begin position="46"/>
        <end position="66"/>
    </location>
</feature>
<protein>
    <recommendedName>
        <fullName evidence="4">DUF2905 domain-containing protein</fullName>
    </recommendedName>
</protein>
<accession>A0A1F8BBT2</accession>
<evidence type="ECO:0008006" key="4">
    <source>
        <dbReference type="Google" id="ProtNLM"/>
    </source>
</evidence>
<comment type="caution">
    <text evidence="2">The sequence shown here is derived from an EMBL/GenBank/DDBJ whole genome shotgun (WGS) entry which is preliminary data.</text>
</comment>